<feature type="non-terminal residue" evidence="1">
    <location>
        <position position="136"/>
    </location>
</feature>
<gene>
    <name evidence="1" type="ORF">LCGC14_2927060</name>
</gene>
<protein>
    <submittedName>
        <fullName evidence="1">Uncharacterized protein</fullName>
    </submittedName>
</protein>
<evidence type="ECO:0000313" key="1">
    <source>
        <dbReference type="EMBL" id="KKK70131.1"/>
    </source>
</evidence>
<dbReference type="EMBL" id="LAZR01058324">
    <property type="protein sequence ID" value="KKK70131.1"/>
    <property type="molecule type" value="Genomic_DNA"/>
</dbReference>
<name>A0A0F9AD31_9ZZZZ</name>
<sequence length="136" mass="14346">MSPRAILIAVALLAAVSLTAAAQAKGKSAAPFARLEAPVGKAWTPPERWSSETIEGRKARRLTTGNAYARAKAVGAIPTTGSVMLEVQYHAAAGESFFIGLGSWGSPLKEIIPQVSGWQTSQVVFPARSLNRDRTA</sequence>
<proteinExistence type="predicted"/>
<dbReference type="AlphaFoldDB" id="A0A0F9AD31"/>
<comment type="caution">
    <text evidence="1">The sequence shown here is derived from an EMBL/GenBank/DDBJ whole genome shotgun (WGS) entry which is preliminary data.</text>
</comment>
<organism evidence="1">
    <name type="scientific">marine sediment metagenome</name>
    <dbReference type="NCBI Taxonomy" id="412755"/>
    <lineage>
        <taxon>unclassified sequences</taxon>
        <taxon>metagenomes</taxon>
        <taxon>ecological metagenomes</taxon>
    </lineage>
</organism>
<accession>A0A0F9AD31</accession>
<reference evidence="1" key="1">
    <citation type="journal article" date="2015" name="Nature">
        <title>Complex archaea that bridge the gap between prokaryotes and eukaryotes.</title>
        <authorList>
            <person name="Spang A."/>
            <person name="Saw J.H."/>
            <person name="Jorgensen S.L."/>
            <person name="Zaremba-Niedzwiedzka K."/>
            <person name="Martijn J."/>
            <person name="Lind A.E."/>
            <person name="van Eijk R."/>
            <person name="Schleper C."/>
            <person name="Guy L."/>
            <person name="Ettema T.J."/>
        </authorList>
    </citation>
    <scope>NUCLEOTIDE SEQUENCE</scope>
</reference>